<evidence type="ECO:0000256" key="2">
    <source>
        <dbReference type="SAM" id="SignalP"/>
    </source>
</evidence>
<feature type="domain" description="DUF8202" evidence="4">
    <location>
        <begin position="307"/>
        <end position="438"/>
    </location>
</feature>
<proteinExistence type="predicted"/>
<dbReference type="Pfam" id="PF18962">
    <property type="entry name" value="Por_Secre_tail"/>
    <property type="match status" value="1"/>
</dbReference>
<keyword evidence="6" id="KW-1185">Reference proteome</keyword>
<organism evidence="5 6">
    <name type="scientific">Mesonia phycicola</name>
    <dbReference type="NCBI Taxonomy" id="579105"/>
    <lineage>
        <taxon>Bacteria</taxon>
        <taxon>Pseudomonadati</taxon>
        <taxon>Bacteroidota</taxon>
        <taxon>Flavobacteriia</taxon>
        <taxon>Flavobacteriales</taxon>
        <taxon>Flavobacteriaceae</taxon>
        <taxon>Mesonia</taxon>
    </lineage>
</organism>
<feature type="signal peptide" evidence="2">
    <location>
        <begin position="1"/>
        <end position="27"/>
    </location>
</feature>
<keyword evidence="1 2" id="KW-0732">Signal</keyword>
<evidence type="ECO:0000313" key="5">
    <source>
        <dbReference type="EMBL" id="SHJ16575.1"/>
    </source>
</evidence>
<dbReference type="Gene3D" id="2.60.120.200">
    <property type="match status" value="2"/>
</dbReference>
<dbReference type="InterPro" id="IPR013320">
    <property type="entry name" value="ConA-like_dom_sf"/>
</dbReference>
<accession>A0A1M6H310</accession>
<dbReference type="EMBL" id="FQYY01000009">
    <property type="protein sequence ID" value="SHJ16575.1"/>
    <property type="molecule type" value="Genomic_DNA"/>
</dbReference>
<dbReference type="STRING" id="579105.SAMN04488096_10997"/>
<feature type="domain" description="DUF8202" evidence="4">
    <location>
        <begin position="746"/>
        <end position="862"/>
    </location>
</feature>
<dbReference type="Pfam" id="PF26628">
    <property type="entry name" value="DUF8202"/>
    <property type="match status" value="2"/>
</dbReference>
<dbReference type="GO" id="GO:0005975">
    <property type="term" value="P:carbohydrate metabolic process"/>
    <property type="evidence" value="ECO:0007669"/>
    <property type="project" value="UniProtKB-ARBA"/>
</dbReference>
<protein>
    <submittedName>
        <fullName evidence="5">Por secretion system C-terminal sorting domain-containing protein</fullName>
    </submittedName>
</protein>
<feature type="domain" description="Secretion system C-terminal sorting" evidence="3">
    <location>
        <begin position="1452"/>
        <end position="1528"/>
    </location>
</feature>
<dbReference type="GO" id="GO:0004553">
    <property type="term" value="F:hydrolase activity, hydrolyzing O-glycosyl compounds"/>
    <property type="evidence" value="ECO:0007669"/>
    <property type="project" value="UniProtKB-ARBA"/>
</dbReference>
<dbReference type="OrthoDB" id="2582440at2"/>
<sequence>MMKNKYLNYIFTSIAIVIFHLPFITNAQSGPGGVGSDTDNRFWFIANSLSATTNNGATVNTVFNYGGNSNNATQGTASRRPTFSTNQLNGFPILEFDGSNDYLSIADNTDLDTGGPWAQRTYSFVIRTGADVTTRQNIYNEGGSTRGFNVYIDNGLLYIGALNLNNDGADAPWGFTSANTSITANTEYIITFTFNGNTSMTGTIDTYLNGVLFGTLTGIGRVYNHNPANLGAQVNDGYYHDGGNNNSNHFFQGGLAEFIFYNKVLNTSELNSLENYLSSKYDISIGSKDVYTYDNATENFDYHYVAIQRETSSDNHLATSIGTGMVTITENDALADNDLLAIATDTFDNSELETLSYGCTATNKSLYKLTSNWRAQKTGSFTTADFSLSLDDFGTTFTSEEVILLVSNDAAFTSPTETAATNISGNIATFENITINNGDYISFAVSQLESGDYIPGGVTSLLNTRFWYQASNLSLSNNTAVSTWANQGPNGLPLEQASASRQPIYTENQMNGFPSVVFDGTNDILQIDDNLEINIDEPYSNRTFTMVFNSGSDITSTQILYEEGGNTRSLLFFIKNGNLTFAAYNQSNDGAGSPWNYTDLDTPISANTDYVLNYVYNGNSTTTGTIDCYLNGALVGTINNIGLLYAHTGDISIGGNGSNTIIVDGSSLTANTSYFEGSITEFTMYDLSLNSAQVGVLQNYYSAKYDLSLSTNDLFAYDSTTEGDFDHNLVGLYNSTTDIKNQSFVGTGIINISNPSNLDAGEHLLIASNREEIDLLDTDDIDCSSTLADDQKLATVWRVDEGGETGTVDLSLLLDQISLSSSIYSSIELIISSSSNFSSPTLVTGSIGCNKITFSGINFTDGDYFTIRYNDVQPITWDGTTYTNGSGTNGAPSAIDKGRKLVILNPSATLTEDASVGCIHIASGADATVDTGVELAIQQDIYNLGSFDASQAQLVFNGYLNQSLTGDSMSIGNLEIDNPNGVTIGLNTDEYLYIDDVLTVTNGTLSTGDQLYLRCDFTNGAAQIGEVGGIISGNVITEQCFPAKRAFRFITSSVTTSANIKANWQEGATAYNDDPTPGYGTHITGTTIDQTDGFDATPSGNPSMFSFNNSTSSWVNIADTDNTNLIAGVPYRLLVRGDRSIDVTSNTAAPTNTIIRNTGSVLTGDVTQTGFNTTDGVANFFGNPYHAAVNMQLVMSNINTTNVDSNFYYVYDPDLGGTPVTGTPGGRGGYVTVDLSDGSNSNTSSNANQYLQPMQAAFFLSGSAGTTTSLAFTEANKAVQEAATSVFRSATTTDTKEIRLQLFTQDAFTNNQTSSDGLRIKFSNSASNAVNNQDAPKFFNLDENLARIEQGSYLSIENRELPQEGEVLQLFTNQYRYTDYTFQIEIPTEFEKEVYLEDAYLQTSTLLTSGLQTINFQVDETIAESIASDRFSISFGKSTLDLNNFDTKSISVYPNPVEDQSVYILLPEQSGSNIQVEIYNVLGQKIYNRKATPESNGTLQLNSVPFGGSGIYFLKVKDTDSQQVYETKLIKS</sequence>
<dbReference type="Proteomes" id="UP000184225">
    <property type="component" value="Unassembled WGS sequence"/>
</dbReference>
<dbReference type="InterPro" id="IPR058515">
    <property type="entry name" value="DUF8202"/>
</dbReference>
<reference evidence="5 6" key="1">
    <citation type="submission" date="2016-11" db="EMBL/GenBank/DDBJ databases">
        <authorList>
            <person name="Jaros S."/>
            <person name="Januszkiewicz K."/>
            <person name="Wedrychowicz H."/>
        </authorList>
    </citation>
    <scope>NUCLEOTIDE SEQUENCE [LARGE SCALE GENOMIC DNA]</scope>
    <source>
        <strain evidence="5 6">DSM 21425</strain>
    </source>
</reference>
<evidence type="ECO:0000259" key="4">
    <source>
        <dbReference type="Pfam" id="PF26628"/>
    </source>
</evidence>
<dbReference type="InterPro" id="IPR026444">
    <property type="entry name" value="Secre_tail"/>
</dbReference>
<dbReference type="RefSeq" id="WP_084112961.1">
    <property type="nucleotide sequence ID" value="NZ_FQYY01000009.1"/>
</dbReference>
<gene>
    <name evidence="5" type="ORF">SAMN04488096_10997</name>
</gene>
<name>A0A1M6H310_9FLAO</name>
<dbReference type="SUPFAM" id="SSF49899">
    <property type="entry name" value="Concanavalin A-like lectins/glucanases"/>
    <property type="match status" value="2"/>
</dbReference>
<evidence type="ECO:0000256" key="1">
    <source>
        <dbReference type="ARBA" id="ARBA00022729"/>
    </source>
</evidence>
<evidence type="ECO:0000259" key="3">
    <source>
        <dbReference type="Pfam" id="PF18962"/>
    </source>
</evidence>
<dbReference type="NCBIfam" id="TIGR04183">
    <property type="entry name" value="Por_Secre_tail"/>
    <property type="match status" value="1"/>
</dbReference>
<feature type="chain" id="PRO_5013133249" evidence="2">
    <location>
        <begin position="28"/>
        <end position="1532"/>
    </location>
</feature>
<evidence type="ECO:0000313" key="6">
    <source>
        <dbReference type="Proteomes" id="UP000184225"/>
    </source>
</evidence>